<dbReference type="Proteomes" id="UP000515981">
    <property type="component" value="Chromosome"/>
</dbReference>
<feature type="transmembrane region" description="Helical" evidence="17">
    <location>
        <begin position="72"/>
        <end position="90"/>
    </location>
</feature>
<evidence type="ECO:0000313" key="18">
    <source>
        <dbReference type="EMBL" id="QNM01636.1"/>
    </source>
</evidence>
<dbReference type="RefSeq" id="WP_249325550.1">
    <property type="nucleotide sequence ID" value="NZ_CP060633.1"/>
</dbReference>
<comment type="similarity">
    <text evidence="11">Belongs to the SEDS family. FtsW subfamily.</text>
</comment>
<keyword evidence="8 17" id="KW-0472">Membrane</keyword>
<name>A0A7G9FSV4_9FIRM</name>
<feature type="transmembrane region" description="Helical" evidence="17">
    <location>
        <begin position="415"/>
        <end position="434"/>
    </location>
</feature>
<proteinExistence type="inferred from homology"/>
<dbReference type="NCBIfam" id="NF038403">
    <property type="entry name" value="perm_prefix_1"/>
    <property type="match status" value="1"/>
</dbReference>
<feature type="transmembrane region" description="Helical" evidence="17">
    <location>
        <begin position="110"/>
        <end position="134"/>
    </location>
</feature>
<dbReference type="GO" id="GO:0051301">
    <property type="term" value="P:cell division"/>
    <property type="evidence" value="ECO:0007669"/>
    <property type="project" value="InterPro"/>
</dbReference>
<feature type="transmembrane region" description="Helical" evidence="17">
    <location>
        <begin position="230"/>
        <end position="248"/>
    </location>
</feature>
<evidence type="ECO:0000313" key="19">
    <source>
        <dbReference type="Proteomes" id="UP000515981"/>
    </source>
</evidence>
<dbReference type="GO" id="GO:0008955">
    <property type="term" value="F:peptidoglycan glycosyltransferase activity"/>
    <property type="evidence" value="ECO:0007669"/>
    <property type="project" value="UniProtKB-EC"/>
</dbReference>
<keyword evidence="6" id="KW-0573">Peptidoglycan synthesis</keyword>
<dbReference type="Pfam" id="PF01098">
    <property type="entry name" value="FTSW_RODA_SPOVE"/>
    <property type="match status" value="1"/>
</dbReference>
<dbReference type="EMBL" id="CP060633">
    <property type="protein sequence ID" value="QNM01636.1"/>
    <property type="molecule type" value="Genomic_DNA"/>
</dbReference>
<comment type="catalytic activity">
    <reaction evidence="15">
        <text>[GlcNAc-(1-&gt;4)-Mur2Ac(oyl-L-Ala-gamma-D-Glu-L-Lys-D-Ala-D-Ala)](n)-di-trans,octa-cis-undecaprenyl diphosphate + beta-D-GlcNAc-(1-&gt;4)-Mur2Ac(oyl-L-Ala-gamma-D-Glu-L-Lys-D-Ala-D-Ala)-di-trans,octa-cis-undecaprenyl diphosphate = [GlcNAc-(1-&gt;4)-Mur2Ac(oyl-L-Ala-gamma-D-Glu-L-Lys-D-Ala-D-Ala)](n+1)-di-trans,octa-cis-undecaprenyl diphosphate + di-trans,octa-cis-undecaprenyl diphosphate + H(+)</text>
        <dbReference type="Rhea" id="RHEA:23708"/>
        <dbReference type="Rhea" id="RHEA-COMP:9602"/>
        <dbReference type="Rhea" id="RHEA-COMP:9603"/>
        <dbReference type="ChEBI" id="CHEBI:15378"/>
        <dbReference type="ChEBI" id="CHEBI:58405"/>
        <dbReference type="ChEBI" id="CHEBI:60033"/>
        <dbReference type="ChEBI" id="CHEBI:78435"/>
        <dbReference type="EC" id="2.4.99.28"/>
    </reaction>
</comment>
<reference evidence="18 19" key="1">
    <citation type="submission" date="2020-08" db="EMBL/GenBank/DDBJ databases">
        <authorList>
            <person name="Liu C."/>
            <person name="Sun Q."/>
        </authorList>
    </citation>
    <scope>NUCLEOTIDE SEQUENCE [LARGE SCALE GENOMIC DNA]</scope>
    <source>
        <strain evidence="18 19">NSJ-8</strain>
    </source>
</reference>
<keyword evidence="19" id="KW-1185">Reference proteome</keyword>
<protein>
    <recommendedName>
        <fullName evidence="12">Probable peptidoglycan glycosyltransferase FtsW</fullName>
        <ecNumber evidence="14">2.4.99.28</ecNumber>
    </recommendedName>
    <alternativeName>
        <fullName evidence="13">Cell division protein FtsW</fullName>
    </alternativeName>
    <alternativeName>
        <fullName evidence="10">Cell wall polymerase</fullName>
    </alternativeName>
    <alternativeName>
        <fullName evidence="9">Peptidoglycan polymerase</fullName>
    </alternativeName>
</protein>
<keyword evidence="4 17" id="KW-0812">Transmembrane</keyword>
<dbReference type="InterPro" id="IPR047928">
    <property type="entry name" value="Perm_prefix_1"/>
</dbReference>
<evidence type="ECO:0000256" key="14">
    <source>
        <dbReference type="ARBA" id="ARBA00044770"/>
    </source>
</evidence>
<dbReference type="GO" id="GO:0009252">
    <property type="term" value="P:peptidoglycan biosynthetic process"/>
    <property type="evidence" value="ECO:0007669"/>
    <property type="project" value="UniProtKB-KW"/>
</dbReference>
<feature type="transmembrane region" description="Helical" evidence="17">
    <location>
        <begin position="379"/>
        <end position="403"/>
    </location>
</feature>
<keyword evidence="3" id="KW-0808">Transferase</keyword>
<evidence type="ECO:0000256" key="13">
    <source>
        <dbReference type="ARBA" id="ARBA00041418"/>
    </source>
</evidence>
<accession>A0A7G9FSV4</accession>
<feature type="transmembrane region" description="Helical" evidence="17">
    <location>
        <begin position="260"/>
        <end position="281"/>
    </location>
</feature>
<evidence type="ECO:0000256" key="16">
    <source>
        <dbReference type="ARBA" id="ARBA00049966"/>
    </source>
</evidence>
<feature type="transmembrane region" description="Helical" evidence="17">
    <location>
        <begin position="349"/>
        <end position="367"/>
    </location>
</feature>
<evidence type="ECO:0000256" key="7">
    <source>
        <dbReference type="ARBA" id="ARBA00022989"/>
    </source>
</evidence>
<evidence type="ECO:0000256" key="15">
    <source>
        <dbReference type="ARBA" id="ARBA00049902"/>
    </source>
</evidence>
<dbReference type="GO" id="GO:0032153">
    <property type="term" value="C:cell division site"/>
    <property type="evidence" value="ECO:0007669"/>
    <property type="project" value="TreeGrafter"/>
</dbReference>
<feature type="transmembrane region" description="Helical" evidence="17">
    <location>
        <begin position="146"/>
        <end position="165"/>
    </location>
</feature>
<evidence type="ECO:0000256" key="3">
    <source>
        <dbReference type="ARBA" id="ARBA00022679"/>
    </source>
</evidence>
<evidence type="ECO:0000256" key="5">
    <source>
        <dbReference type="ARBA" id="ARBA00022960"/>
    </source>
</evidence>
<dbReference type="PANTHER" id="PTHR30474">
    <property type="entry name" value="CELL CYCLE PROTEIN"/>
    <property type="match status" value="1"/>
</dbReference>
<evidence type="ECO:0000256" key="17">
    <source>
        <dbReference type="SAM" id="Phobius"/>
    </source>
</evidence>
<evidence type="ECO:0000256" key="12">
    <source>
        <dbReference type="ARBA" id="ARBA00041185"/>
    </source>
</evidence>
<keyword evidence="5" id="KW-0133">Cell shape</keyword>
<evidence type="ECO:0000256" key="8">
    <source>
        <dbReference type="ARBA" id="ARBA00023136"/>
    </source>
</evidence>
<dbReference type="GO" id="GO:0008360">
    <property type="term" value="P:regulation of cell shape"/>
    <property type="evidence" value="ECO:0007669"/>
    <property type="project" value="UniProtKB-KW"/>
</dbReference>
<dbReference type="GO" id="GO:0005886">
    <property type="term" value="C:plasma membrane"/>
    <property type="evidence" value="ECO:0007669"/>
    <property type="project" value="TreeGrafter"/>
</dbReference>
<comment type="function">
    <text evidence="16">Peptidoglycan polymerase that is essential for cell division.</text>
</comment>
<comment type="subcellular location">
    <subcellularLocation>
        <location evidence="1">Membrane</location>
        <topology evidence="1">Multi-pass membrane protein</topology>
    </subcellularLocation>
</comment>
<keyword evidence="2" id="KW-0328">Glycosyltransferase</keyword>
<evidence type="ECO:0000256" key="10">
    <source>
        <dbReference type="ARBA" id="ARBA00033270"/>
    </source>
</evidence>
<sequence>METYLEKLLSQIRCKKARPYIAEEIRDHIESQIADNLSEGMTSEEAEKNAVTDMGDPVEVGISLDRIHKPKIAWKLLVIVGILSLLGILIQQSILRQPGFQELETWRQEVYRYTTEGFVSCIVIGFLLMCVIYFLDYTLIAKYSRFIGVFILILGGLRLTSFFGVDINGVGSWVGFGMFRVSITSLMMFYVPIYGAILYKYRDGGFMALCKALLWLILPVFITFRIPSLGVAVIMMISMLMELTVAIWKGWFQLPVKKTIIGLGLFLAGLPVLLLAAMYAFHMLAVYQEARIRSYLTSSGDAYYMTSMLHKFNENISFWGNSGNNVLEGLPEFNKDYVFSYILNSYGKLAGIVVIVLLAALVVFMFGTSVRQKNELGMVMGFGCGMIILLNISLNLAGIFGLVPLTTTFLPFLSVGRNNILLCYALVGIILSIYRYKDVYPKKFKASQVSLQKTITLNLNM</sequence>
<dbReference type="GO" id="GO:0015648">
    <property type="term" value="F:lipid-linked peptidoglycan transporter activity"/>
    <property type="evidence" value="ECO:0007669"/>
    <property type="project" value="TreeGrafter"/>
</dbReference>
<evidence type="ECO:0000256" key="11">
    <source>
        <dbReference type="ARBA" id="ARBA00038053"/>
    </source>
</evidence>
<keyword evidence="7 17" id="KW-1133">Transmembrane helix</keyword>
<dbReference type="InterPro" id="IPR001182">
    <property type="entry name" value="FtsW/RodA"/>
</dbReference>
<feature type="transmembrane region" description="Helical" evidence="17">
    <location>
        <begin position="177"/>
        <end position="199"/>
    </location>
</feature>
<evidence type="ECO:0000256" key="2">
    <source>
        <dbReference type="ARBA" id="ARBA00022676"/>
    </source>
</evidence>
<dbReference type="PANTHER" id="PTHR30474:SF2">
    <property type="entry name" value="PEPTIDOGLYCAN GLYCOSYLTRANSFERASE FTSW-RELATED"/>
    <property type="match status" value="1"/>
</dbReference>
<evidence type="ECO:0000256" key="9">
    <source>
        <dbReference type="ARBA" id="ARBA00032370"/>
    </source>
</evidence>
<gene>
    <name evidence="18" type="ORF">H9Q77_11040</name>
</gene>
<dbReference type="AlphaFoldDB" id="A0A7G9FSV4"/>
<evidence type="ECO:0000256" key="1">
    <source>
        <dbReference type="ARBA" id="ARBA00004141"/>
    </source>
</evidence>
<dbReference type="EC" id="2.4.99.28" evidence="14"/>
<feature type="transmembrane region" description="Helical" evidence="17">
    <location>
        <begin position="206"/>
        <end position="224"/>
    </location>
</feature>
<dbReference type="KEGG" id="ssun:H9Q77_11040"/>
<evidence type="ECO:0000256" key="4">
    <source>
        <dbReference type="ARBA" id="ARBA00022692"/>
    </source>
</evidence>
<organism evidence="18 19">
    <name type="scientific">Simiaoa sunii</name>
    <dbReference type="NCBI Taxonomy" id="2763672"/>
    <lineage>
        <taxon>Bacteria</taxon>
        <taxon>Bacillati</taxon>
        <taxon>Bacillota</taxon>
        <taxon>Clostridia</taxon>
        <taxon>Lachnospirales</taxon>
        <taxon>Lachnospiraceae</taxon>
        <taxon>Simiaoa</taxon>
    </lineage>
</organism>
<evidence type="ECO:0000256" key="6">
    <source>
        <dbReference type="ARBA" id="ARBA00022984"/>
    </source>
</evidence>